<reference evidence="7" key="2">
    <citation type="submission" date="2018-07" db="EMBL/GenBank/DDBJ databases">
        <authorList>
            <person name="Quirk P.G."/>
            <person name="Krulwich T.A."/>
        </authorList>
    </citation>
    <scope>NUCLEOTIDE SEQUENCE</scope>
</reference>
<accession>A0A336KJW3</accession>
<keyword evidence="1" id="KW-0479">Metal-binding</keyword>
<dbReference type="GO" id="GO:0008270">
    <property type="term" value="F:zinc ion binding"/>
    <property type="evidence" value="ECO:0007669"/>
    <property type="project" value="UniProtKB-KW"/>
</dbReference>
<gene>
    <name evidence="6" type="primary">CSON010910</name>
</gene>
<dbReference type="InterPro" id="IPR006612">
    <property type="entry name" value="THAP_Znf"/>
</dbReference>
<evidence type="ECO:0000256" key="4">
    <source>
        <dbReference type="ARBA" id="ARBA00023125"/>
    </source>
</evidence>
<proteinExistence type="predicted"/>
<dbReference type="AlphaFoldDB" id="A0A336KJW3"/>
<evidence type="ECO:0000313" key="6">
    <source>
        <dbReference type="EMBL" id="SSX04178.1"/>
    </source>
</evidence>
<reference evidence="6" key="1">
    <citation type="submission" date="2018-04" db="EMBL/GenBank/DDBJ databases">
        <authorList>
            <person name="Go L.Y."/>
            <person name="Mitchell J.A."/>
        </authorList>
    </citation>
    <scope>NUCLEOTIDE SEQUENCE</scope>
    <source>
        <tissue evidence="6">Whole organism</tissue>
    </source>
</reference>
<evidence type="ECO:0000259" key="5">
    <source>
        <dbReference type="Pfam" id="PF05485"/>
    </source>
</evidence>
<dbReference type="GO" id="GO:0003677">
    <property type="term" value="F:DNA binding"/>
    <property type="evidence" value="ECO:0007669"/>
    <property type="project" value="UniProtKB-KW"/>
</dbReference>
<sequence length="331" mass="38608">MEAYSFPRKLTNSLGAPRRLTACNTVLWVTLSNVPLISTDAICSSRHLDLDNDQNKRKQWIINSGNKDLQNLDAKAKRIFCEKHFEDKYLRKQFNRTTLHPMAVLKKYDDKEDYQNAAVVLEFQAKNSTKEYILDERDVEKLKEDFVIDVVQTEKNYVEVSRITANESCELVNRNIRKPKRDYQIEENEKRTEEIVKLIRLDDNILQTRSTSAKQTNNYVNDNQLLYEIQKEQLKYSETSEASTQTNSIQSVDQSAQTKENKILGIEIGCQTVQLTEKPYVKAKDLSPSTDDEDSYFCLNVIKELMKRLPPEKKSEAKLHMMSYLYKLEHS</sequence>
<keyword evidence="4" id="KW-0238">DNA-binding</keyword>
<dbReference type="Pfam" id="PF05485">
    <property type="entry name" value="THAP"/>
    <property type="match status" value="1"/>
</dbReference>
<dbReference type="EMBL" id="UFQS01000453">
    <property type="protein sequence ID" value="SSX04178.1"/>
    <property type="molecule type" value="Genomic_DNA"/>
</dbReference>
<name>A0A336KJW3_CULSO</name>
<dbReference type="VEuPathDB" id="VectorBase:CSON010910"/>
<keyword evidence="2" id="KW-0863">Zinc-finger</keyword>
<dbReference type="EMBL" id="UFQT01000453">
    <property type="protein sequence ID" value="SSX24543.1"/>
    <property type="molecule type" value="Genomic_DNA"/>
</dbReference>
<evidence type="ECO:0000256" key="2">
    <source>
        <dbReference type="ARBA" id="ARBA00022771"/>
    </source>
</evidence>
<evidence type="ECO:0000313" key="7">
    <source>
        <dbReference type="EMBL" id="SSX24543.1"/>
    </source>
</evidence>
<feature type="domain" description="THAP-type" evidence="5">
    <location>
        <begin position="52"/>
        <end position="104"/>
    </location>
</feature>
<evidence type="ECO:0000256" key="3">
    <source>
        <dbReference type="ARBA" id="ARBA00022833"/>
    </source>
</evidence>
<evidence type="ECO:0000256" key="1">
    <source>
        <dbReference type="ARBA" id="ARBA00022723"/>
    </source>
</evidence>
<organism evidence="6">
    <name type="scientific">Culicoides sonorensis</name>
    <name type="common">Biting midge</name>
    <dbReference type="NCBI Taxonomy" id="179676"/>
    <lineage>
        <taxon>Eukaryota</taxon>
        <taxon>Metazoa</taxon>
        <taxon>Ecdysozoa</taxon>
        <taxon>Arthropoda</taxon>
        <taxon>Hexapoda</taxon>
        <taxon>Insecta</taxon>
        <taxon>Pterygota</taxon>
        <taxon>Neoptera</taxon>
        <taxon>Endopterygota</taxon>
        <taxon>Diptera</taxon>
        <taxon>Nematocera</taxon>
        <taxon>Chironomoidea</taxon>
        <taxon>Ceratopogonidae</taxon>
        <taxon>Ceratopogoninae</taxon>
        <taxon>Culicoides</taxon>
        <taxon>Monoculicoides</taxon>
    </lineage>
</organism>
<keyword evidence="3" id="KW-0862">Zinc</keyword>
<protein>
    <submittedName>
        <fullName evidence="6">CSON010910 protein</fullName>
    </submittedName>
</protein>
<dbReference type="OMA" id="EIWIANS"/>